<name>A0A0A8Z192_ARUDO</name>
<accession>A0A0A8Z192</accession>
<reference evidence="1" key="2">
    <citation type="journal article" date="2015" name="Data Brief">
        <title>Shoot transcriptome of the giant reed, Arundo donax.</title>
        <authorList>
            <person name="Barrero R.A."/>
            <person name="Guerrero F.D."/>
            <person name="Moolhuijzen P."/>
            <person name="Goolsby J.A."/>
            <person name="Tidwell J."/>
            <person name="Bellgard S.E."/>
            <person name="Bellgard M.I."/>
        </authorList>
    </citation>
    <scope>NUCLEOTIDE SEQUENCE</scope>
    <source>
        <tissue evidence="1">Shoot tissue taken approximately 20 cm above the soil surface</tissue>
    </source>
</reference>
<organism evidence="1">
    <name type="scientific">Arundo donax</name>
    <name type="common">Giant reed</name>
    <name type="synonym">Donax arundinaceus</name>
    <dbReference type="NCBI Taxonomy" id="35708"/>
    <lineage>
        <taxon>Eukaryota</taxon>
        <taxon>Viridiplantae</taxon>
        <taxon>Streptophyta</taxon>
        <taxon>Embryophyta</taxon>
        <taxon>Tracheophyta</taxon>
        <taxon>Spermatophyta</taxon>
        <taxon>Magnoliopsida</taxon>
        <taxon>Liliopsida</taxon>
        <taxon>Poales</taxon>
        <taxon>Poaceae</taxon>
        <taxon>PACMAD clade</taxon>
        <taxon>Arundinoideae</taxon>
        <taxon>Arundineae</taxon>
        <taxon>Arundo</taxon>
    </lineage>
</organism>
<sequence>MILNKCTRKLTYGINLAPKSYRNCTKHCDG</sequence>
<proteinExistence type="predicted"/>
<protein>
    <submittedName>
        <fullName evidence="1">Uncharacterized protein</fullName>
    </submittedName>
</protein>
<dbReference type="EMBL" id="GBRH01264746">
    <property type="protein sequence ID" value="JAD33149.1"/>
    <property type="molecule type" value="Transcribed_RNA"/>
</dbReference>
<reference evidence="1" key="1">
    <citation type="submission" date="2014-09" db="EMBL/GenBank/DDBJ databases">
        <authorList>
            <person name="Magalhaes I.L.F."/>
            <person name="Oliveira U."/>
            <person name="Santos F.R."/>
            <person name="Vidigal T.H.D.A."/>
            <person name="Brescovit A.D."/>
            <person name="Santos A.J."/>
        </authorList>
    </citation>
    <scope>NUCLEOTIDE SEQUENCE</scope>
    <source>
        <tissue evidence="1">Shoot tissue taken approximately 20 cm above the soil surface</tissue>
    </source>
</reference>
<dbReference type="AlphaFoldDB" id="A0A0A8Z192"/>
<evidence type="ECO:0000313" key="1">
    <source>
        <dbReference type="EMBL" id="JAD33149.1"/>
    </source>
</evidence>